<evidence type="ECO:0000256" key="5">
    <source>
        <dbReference type="ARBA" id="ARBA00035477"/>
    </source>
</evidence>
<reference evidence="7" key="1">
    <citation type="submission" date="2017-09" db="EMBL/GenBank/DDBJ databases">
        <title>Depth-based differentiation of microbial function through sediment-hosted aquifers and enrichment of novel symbionts in the deep terrestrial subsurface.</title>
        <authorList>
            <person name="Probst A.J."/>
            <person name="Ladd B."/>
            <person name="Jarett J.K."/>
            <person name="Geller-Mcgrath D.E."/>
            <person name="Sieber C.M.K."/>
            <person name="Emerson J.B."/>
            <person name="Anantharaman K."/>
            <person name="Thomas B.C."/>
            <person name="Malmstrom R."/>
            <person name="Stieglmeier M."/>
            <person name="Klingl A."/>
            <person name="Woyke T."/>
            <person name="Ryan C.M."/>
            <person name="Banfield J.F."/>
        </authorList>
    </citation>
    <scope>NUCLEOTIDE SEQUENCE [LARGE SCALE GENOMIC DNA]</scope>
</reference>
<dbReference type="GO" id="GO:1990904">
    <property type="term" value="C:ribonucleoprotein complex"/>
    <property type="evidence" value="ECO:0007669"/>
    <property type="project" value="UniProtKB-KW"/>
</dbReference>
<evidence type="ECO:0000256" key="1">
    <source>
        <dbReference type="ARBA" id="ARBA00010797"/>
    </source>
</evidence>
<evidence type="ECO:0000256" key="2">
    <source>
        <dbReference type="ARBA" id="ARBA00022980"/>
    </source>
</evidence>
<evidence type="ECO:0000256" key="4">
    <source>
        <dbReference type="ARBA" id="ARBA00035175"/>
    </source>
</evidence>
<dbReference type="NCBIfam" id="TIGR00062">
    <property type="entry name" value="L27"/>
    <property type="match status" value="1"/>
</dbReference>
<dbReference type="Proteomes" id="UP000228635">
    <property type="component" value="Unassembled WGS sequence"/>
</dbReference>
<dbReference type="GO" id="GO:0006412">
    <property type="term" value="P:translation"/>
    <property type="evidence" value="ECO:0007669"/>
    <property type="project" value="InterPro"/>
</dbReference>
<proteinExistence type="inferred from homology"/>
<dbReference type="PROSITE" id="PS00831">
    <property type="entry name" value="RIBOSOMAL_L27"/>
    <property type="match status" value="1"/>
</dbReference>
<dbReference type="Gene3D" id="2.40.50.100">
    <property type="match status" value="1"/>
</dbReference>
<evidence type="ECO:0000313" key="6">
    <source>
        <dbReference type="EMBL" id="PIT92101.1"/>
    </source>
</evidence>
<dbReference type="PRINTS" id="PR00063">
    <property type="entry name" value="RIBOSOMALL27"/>
</dbReference>
<dbReference type="Pfam" id="PF01016">
    <property type="entry name" value="Ribosomal_L27"/>
    <property type="match status" value="1"/>
</dbReference>
<evidence type="ECO:0000313" key="7">
    <source>
        <dbReference type="Proteomes" id="UP000228635"/>
    </source>
</evidence>
<dbReference type="InterPro" id="IPR001684">
    <property type="entry name" value="Ribosomal_bL27"/>
</dbReference>
<accession>A0A2M6WH24</accession>
<dbReference type="FunFam" id="2.40.50.100:FF:000020">
    <property type="entry name" value="50S ribosomal protein L27"/>
    <property type="match status" value="1"/>
</dbReference>
<dbReference type="GO" id="GO:0003735">
    <property type="term" value="F:structural constituent of ribosome"/>
    <property type="evidence" value="ECO:0007669"/>
    <property type="project" value="InterPro"/>
</dbReference>
<evidence type="ECO:0000256" key="3">
    <source>
        <dbReference type="ARBA" id="ARBA00023274"/>
    </source>
</evidence>
<gene>
    <name evidence="6" type="ORF">COU08_04590</name>
</gene>
<dbReference type="AlphaFoldDB" id="A0A2M6WH24"/>
<dbReference type="PANTHER" id="PTHR15893">
    <property type="entry name" value="RIBOSOMAL PROTEIN L27"/>
    <property type="match status" value="1"/>
</dbReference>
<dbReference type="InterPro" id="IPR018261">
    <property type="entry name" value="Ribosomal_bL27_CS"/>
</dbReference>
<comment type="caution">
    <text evidence="6">The sequence shown here is derived from an EMBL/GenBank/DDBJ whole genome shotgun (WGS) entry which is preliminary data.</text>
</comment>
<dbReference type="EMBL" id="PFBA01000035">
    <property type="protein sequence ID" value="PIT92101.1"/>
    <property type="molecule type" value="Genomic_DNA"/>
</dbReference>
<dbReference type="PANTHER" id="PTHR15893:SF0">
    <property type="entry name" value="LARGE RIBOSOMAL SUBUNIT PROTEIN BL27M"/>
    <property type="match status" value="1"/>
</dbReference>
<dbReference type="GO" id="GO:0005840">
    <property type="term" value="C:ribosome"/>
    <property type="evidence" value="ECO:0007669"/>
    <property type="project" value="UniProtKB-KW"/>
</dbReference>
<name>A0A2M6WH24_9BACT</name>
<keyword evidence="3" id="KW-0687">Ribonucleoprotein</keyword>
<dbReference type="SUPFAM" id="SSF110324">
    <property type="entry name" value="Ribosomal L27 protein-like"/>
    <property type="match status" value="1"/>
</dbReference>
<protein>
    <recommendedName>
        <fullName evidence="4">Large ribosomal subunit protein bL27</fullName>
    </recommendedName>
    <alternativeName>
        <fullName evidence="5">50S ribosomal protein L27</fullName>
    </alternativeName>
</protein>
<sequence length="93" mass="10186">MAHTKSGGSTKLGRDSTSKRLGVKLFDGEEVRPGQIIIRQRGTKFLPGLYVKRGADDTLYAMKAGVVRFTSGKKTKFDGSRRYVKIVAVQPAV</sequence>
<comment type="similarity">
    <text evidence="1">Belongs to the bacterial ribosomal protein bL27 family.</text>
</comment>
<keyword evidence="2 6" id="KW-0689">Ribosomal protein</keyword>
<organism evidence="6 7">
    <name type="scientific">Candidatus Harrisonbacteria bacterium CG10_big_fil_rev_8_21_14_0_10_42_17</name>
    <dbReference type="NCBI Taxonomy" id="1974584"/>
    <lineage>
        <taxon>Bacteria</taxon>
        <taxon>Candidatus Harrisoniibacteriota</taxon>
    </lineage>
</organism>